<dbReference type="PROSITE" id="PS50042">
    <property type="entry name" value="CNMP_BINDING_3"/>
    <property type="match status" value="1"/>
</dbReference>
<dbReference type="PRINTS" id="PR00034">
    <property type="entry name" value="HTHCRP"/>
</dbReference>
<gene>
    <name evidence="6" type="ORF">EKK97_10460</name>
</gene>
<evidence type="ECO:0000259" key="4">
    <source>
        <dbReference type="PROSITE" id="PS50042"/>
    </source>
</evidence>
<keyword evidence="1" id="KW-0805">Transcription regulation</keyword>
<protein>
    <submittedName>
        <fullName evidence="6">Cyclic nucleotide-binding domain-containing protein</fullName>
    </submittedName>
</protein>
<proteinExistence type="predicted"/>
<feature type="domain" description="HTH crp-type" evidence="5">
    <location>
        <begin position="160"/>
        <end position="233"/>
    </location>
</feature>
<keyword evidence="2" id="KW-0238">DNA-binding</keyword>
<dbReference type="SMART" id="SM00419">
    <property type="entry name" value="HTH_CRP"/>
    <property type="match status" value="1"/>
</dbReference>
<dbReference type="InterPro" id="IPR014710">
    <property type="entry name" value="RmlC-like_jellyroll"/>
</dbReference>
<dbReference type="CDD" id="cd00038">
    <property type="entry name" value="CAP_ED"/>
    <property type="match status" value="1"/>
</dbReference>
<dbReference type="AlphaFoldDB" id="A0A6I6SQU1"/>
<dbReference type="InterPro" id="IPR018490">
    <property type="entry name" value="cNMP-bd_dom_sf"/>
</dbReference>
<dbReference type="EMBL" id="CP035042">
    <property type="protein sequence ID" value="QHC49947.1"/>
    <property type="molecule type" value="Genomic_DNA"/>
</dbReference>
<dbReference type="GO" id="GO:0003700">
    <property type="term" value="F:DNA-binding transcription factor activity"/>
    <property type="evidence" value="ECO:0007669"/>
    <property type="project" value="TreeGrafter"/>
</dbReference>
<dbReference type="InterPro" id="IPR036390">
    <property type="entry name" value="WH_DNA-bd_sf"/>
</dbReference>
<evidence type="ECO:0000313" key="6">
    <source>
        <dbReference type="EMBL" id="QHC49947.1"/>
    </source>
</evidence>
<dbReference type="SUPFAM" id="SSF51206">
    <property type="entry name" value="cAMP-binding domain-like"/>
    <property type="match status" value="1"/>
</dbReference>
<dbReference type="RefSeq" id="WP_267963959.1">
    <property type="nucleotide sequence ID" value="NZ_CP035042.1"/>
</dbReference>
<dbReference type="InterPro" id="IPR050397">
    <property type="entry name" value="Env_Response_Regulators"/>
</dbReference>
<feature type="domain" description="Cyclic nucleotide-binding" evidence="4">
    <location>
        <begin position="26"/>
        <end position="96"/>
    </location>
</feature>
<dbReference type="Gene3D" id="1.10.10.10">
    <property type="entry name" value="Winged helix-like DNA-binding domain superfamily/Winged helix DNA-binding domain"/>
    <property type="match status" value="1"/>
</dbReference>
<evidence type="ECO:0000256" key="1">
    <source>
        <dbReference type="ARBA" id="ARBA00023015"/>
    </source>
</evidence>
<dbReference type="FunFam" id="1.10.10.10:FF:000028">
    <property type="entry name" value="Fumarate/nitrate reduction transcriptional regulator Fnr"/>
    <property type="match status" value="1"/>
</dbReference>
<dbReference type="GO" id="GO:0003677">
    <property type="term" value="F:DNA binding"/>
    <property type="evidence" value="ECO:0007669"/>
    <property type="project" value="UniProtKB-KW"/>
</dbReference>
<evidence type="ECO:0000313" key="7">
    <source>
        <dbReference type="Proteomes" id="UP000464013"/>
    </source>
</evidence>
<dbReference type="Gene3D" id="2.60.120.10">
    <property type="entry name" value="Jelly Rolls"/>
    <property type="match status" value="1"/>
</dbReference>
<reference evidence="6 7" key="1">
    <citation type="submission" date="2019-01" db="EMBL/GenBank/DDBJ databases">
        <title>Complete genome of a denitifying bacterium Halomons sp. BC-M4-5.</title>
        <authorList>
            <person name="Wang L."/>
            <person name="Shao Z."/>
        </authorList>
    </citation>
    <scope>NUCLEOTIDE SEQUENCE [LARGE SCALE GENOMIC DNA]</scope>
    <source>
        <strain evidence="6 7">BC-M4-5</strain>
    </source>
</reference>
<evidence type="ECO:0000256" key="2">
    <source>
        <dbReference type="ARBA" id="ARBA00023125"/>
    </source>
</evidence>
<dbReference type="KEGG" id="htx:EKK97_10460"/>
<keyword evidence="3" id="KW-0804">Transcription</keyword>
<sequence>MANHGKRFDDSTASQCLSCYLKALCLPRDLTPEQFGTLGRIVDAPVRLDKRESLVQQGATFSHLYAVRTGSLKQVTDGANSETLLTALYLPGDIIGFDSIGSGHYSGTIVALESSSVCRLPFECLDELSSRMPILRRHLQRNISRTMQEERLRLHQLLSRTAEARLAYFLLGISNRFRQRGYSPHHFRLAMSRGDIGSYLGLTHETVGRTLAAYQAQRLLYVSGRDYHLLDVTRLERLASSTGRRQKRA</sequence>
<dbReference type="Pfam" id="PF13545">
    <property type="entry name" value="HTH_Crp_2"/>
    <property type="match status" value="1"/>
</dbReference>
<dbReference type="Pfam" id="PF00027">
    <property type="entry name" value="cNMP_binding"/>
    <property type="match status" value="1"/>
</dbReference>
<keyword evidence="7" id="KW-1185">Reference proteome</keyword>
<dbReference type="PROSITE" id="PS51063">
    <property type="entry name" value="HTH_CRP_2"/>
    <property type="match status" value="1"/>
</dbReference>
<dbReference type="SMART" id="SM00100">
    <property type="entry name" value="cNMP"/>
    <property type="match status" value="1"/>
</dbReference>
<dbReference type="PANTHER" id="PTHR24567:SF75">
    <property type="entry name" value="FUMARATE AND NITRATE REDUCTION REGULATORY PROTEIN"/>
    <property type="match status" value="1"/>
</dbReference>
<accession>A0A6I6SQU1</accession>
<dbReference type="GO" id="GO:0005829">
    <property type="term" value="C:cytosol"/>
    <property type="evidence" value="ECO:0007669"/>
    <property type="project" value="TreeGrafter"/>
</dbReference>
<dbReference type="PANTHER" id="PTHR24567">
    <property type="entry name" value="CRP FAMILY TRANSCRIPTIONAL REGULATORY PROTEIN"/>
    <property type="match status" value="1"/>
</dbReference>
<dbReference type="InterPro" id="IPR036388">
    <property type="entry name" value="WH-like_DNA-bd_sf"/>
</dbReference>
<dbReference type="Proteomes" id="UP000464013">
    <property type="component" value="Chromosome"/>
</dbReference>
<dbReference type="SUPFAM" id="SSF46785">
    <property type="entry name" value="Winged helix' DNA-binding domain"/>
    <property type="match status" value="1"/>
</dbReference>
<evidence type="ECO:0000259" key="5">
    <source>
        <dbReference type="PROSITE" id="PS51063"/>
    </source>
</evidence>
<organism evidence="6 7">
    <name type="scientific">Billgrantia tianxiuensis</name>
    <dbReference type="NCBI Taxonomy" id="2497861"/>
    <lineage>
        <taxon>Bacteria</taxon>
        <taxon>Pseudomonadati</taxon>
        <taxon>Pseudomonadota</taxon>
        <taxon>Gammaproteobacteria</taxon>
        <taxon>Oceanospirillales</taxon>
        <taxon>Halomonadaceae</taxon>
        <taxon>Billgrantia</taxon>
    </lineage>
</organism>
<name>A0A6I6SQU1_9GAMM</name>
<dbReference type="InterPro" id="IPR012318">
    <property type="entry name" value="HTH_CRP"/>
</dbReference>
<dbReference type="InterPro" id="IPR000595">
    <property type="entry name" value="cNMP-bd_dom"/>
</dbReference>
<evidence type="ECO:0000256" key="3">
    <source>
        <dbReference type="ARBA" id="ARBA00023163"/>
    </source>
</evidence>